<protein>
    <recommendedName>
        <fullName evidence="3">Phospholipase/carboxylesterase/thioesterase domain-containing protein</fullName>
    </recommendedName>
</protein>
<dbReference type="GO" id="GO:0005737">
    <property type="term" value="C:cytoplasm"/>
    <property type="evidence" value="ECO:0007669"/>
    <property type="project" value="TreeGrafter"/>
</dbReference>
<dbReference type="Pfam" id="PF02230">
    <property type="entry name" value="Abhydrolase_2"/>
    <property type="match status" value="1"/>
</dbReference>
<dbReference type="InterPro" id="IPR050565">
    <property type="entry name" value="LYPA1-2/EST-like"/>
</dbReference>
<dbReference type="Proteomes" id="UP000236546">
    <property type="component" value="Unassembled WGS sequence"/>
</dbReference>
<evidence type="ECO:0000256" key="1">
    <source>
        <dbReference type="ARBA" id="ARBA00006499"/>
    </source>
</evidence>
<name>A0A2K0TS21_9HYPO</name>
<feature type="region of interest" description="Disordered" evidence="2">
    <location>
        <begin position="1"/>
        <end position="23"/>
    </location>
</feature>
<dbReference type="GO" id="GO:0052689">
    <property type="term" value="F:carboxylic ester hydrolase activity"/>
    <property type="evidence" value="ECO:0007669"/>
    <property type="project" value="TreeGrafter"/>
</dbReference>
<proteinExistence type="inferred from homology"/>
<dbReference type="InterPro" id="IPR029058">
    <property type="entry name" value="AB_hydrolase_fold"/>
</dbReference>
<evidence type="ECO:0000313" key="4">
    <source>
        <dbReference type="EMBL" id="PNP48330.1"/>
    </source>
</evidence>
<dbReference type="InterPro" id="IPR003140">
    <property type="entry name" value="PLipase/COase/thioEstase"/>
</dbReference>
<dbReference type="PANTHER" id="PTHR10655:SF67">
    <property type="entry name" value="PHOSPHOLIPASE_CARBOXYLESTERASE SUPERFAMILY (AFU_ORTHOLOGUE AFUA_5G09340)"/>
    <property type="match status" value="1"/>
</dbReference>
<dbReference type="EMBL" id="MTYH01000009">
    <property type="protein sequence ID" value="PNP48330.1"/>
    <property type="molecule type" value="Genomic_DNA"/>
</dbReference>
<accession>A0A2K0TS21</accession>
<evidence type="ECO:0000259" key="3">
    <source>
        <dbReference type="Pfam" id="PF02230"/>
    </source>
</evidence>
<gene>
    <name evidence="4" type="ORF">TGAMA5MH_00613</name>
</gene>
<dbReference type="GO" id="GO:0008474">
    <property type="term" value="F:palmitoyl-(protein) hydrolase activity"/>
    <property type="evidence" value="ECO:0007669"/>
    <property type="project" value="TreeGrafter"/>
</dbReference>
<comment type="similarity">
    <text evidence="1">Belongs to the AB hydrolase superfamily. AB hydrolase 2 family.</text>
</comment>
<reference evidence="4 5" key="1">
    <citation type="submission" date="2017-02" db="EMBL/GenBank/DDBJ databases">
        <title>Genomes of Trichoderma spp. with biocontrol activity.</title>
        <authorList>
            <person name="Gardiner D."/>
            <person name="Kazan K."/>
            <person name="Vos C."/>
            <person name="Harvey P."/>
        </authorList>
    </citation>
    <scope>NUCLEOTIDE SEQUENCE [LARGE SCALE GENOMIC DNA]</scope>
    <source>
        <strain evidence="4 5">A5MH</strain>
    </source>
</reference>
<dbReference type="AlphaFoldDB" id="A0A2K0TS21"/>
<dbReference type="Gene3D" id="3.40.50.1820">
    <property type="entry name" value="alpha/beta hydrolase"/>
    <property type="match status" value="1"/>
</dbReference>
<feature type="domain" description="Phospholipase/carboxylesterase/thioesterase" evidence="3">
    <location>
        <begin position="28"/>
        <end position="152"/>
    </location>
</feature>
<evidence type="ECO:0000256" key="2">
    <source>
        <dbReference type="SAM" id="MobiDB-lite"/>
    </source>
</evidence>
<organism evidence="4 5">
    <name type="scientific">Trichoderma gamsii</name>
    <dbReference type="NCBI Taxonomy" id="398673"/>
    <lineage>
        <taxon>Eukaryota</taxon>
        <taxon>Fungi</taxon>
        <taxon>Dikarya</taxon>
        <taxon>Ascomycota</taxon>
        <taxon>Pezizomycotina</taxon>
        <taxon>Sordariomycetes</taxon>
        <taxon>Hypocreomycetidae</taxon>
        <taxon>Hypocreales</taxon>
        <taxon>Hypocreaceae</taxon>
        <taxon>Trichoderma</taxon>
    </lineage>
</organism>
<evidence type="ECO:0000313" key="5">
    <source>
        <dbReference type="Proteomes" id="UP000236546"/>
    </source>
</evidence>
<dbReference type="SUPFAM" id="SSF53474">
    <property type="entry name" value="alpha/beta-Hydrolases"/>
    <property type="match status" value="1"/>
</dbReference>
<dbReference type="OrthoDB" id="437457at2759"/>
<dbReference type="PANTHER" id="PTHR10655">
    <property type="entry name" value="LYSOPHOSPHOLIPASE-RELATED"/>
    <property type="match status" value="1"/>
</dbReference>
<comment type="caution">
    <text evidence="4">The sequence shown here is derived from an EMBL/GenBank/DDBJ whole genome shotgun (WGS) entry which is preliminary data.</text>
</comment>
<sequence length="259" mass="28277">MPPRIPTEADFSPLSSTLPHKLHFPNPPESTTSILILFHGLGDHEVPFATFARNVSLPGVLAISVRGTSPLPAAFLPDAAAGQNFHWGDDLSMDTNTGDIDADPGFDKASRLVMEKLVKGTLIEKCGWEMNDILFFGFGQGGSLALGLASRLRTVERIVDISDGDDATKQKLGKTCKGVVSIGGPLPSSMIPSLSSREKSSTPVLVVQLDEDEADAVKREFKEVRVVNWRRKEVAMPRDREEMFPIMKFLADQLNKGYT</sequence>